<dbReference type="InterPro" id="IPR012338">
    <property type="entry name" value="Beta-lactam/transpept-like"/>
</dbReference>
<protein>
    <submittedName>
        <fullName evidence="3">Serine hydrolase</fullName>
    </submittedName>
</protein>
<accession>A0ABV4HUN4</accession>
<keyword evidence="4" id="KW-1185">Reference proteome</keyword>
<feature type="chain" id="PRO_5045651031" evidence="1">
    <location>
        <begin position="24"/>
        <end position="585"/>
    </location>
</feature>
<dbReference type="PANTHER" id="PTHR43283:SF3">
    <property type="entry name" value="BETA-LACTAMASE FAMILY PROTEIN (AFU_ORTHOLOGUE AFUA_5G07500)"/>
    <property type="match status" value="1"/>
</dbReference>
<comment type="caution">
    <text evidence="3">The sequence shown here is derived from an EMBL/GenBank/DDBJ whole genome shotgun (WGS) entry which is preliminary data.</text>
</comment>
<evidence type="ECO:0000313" key="3">
    <source>
        <dbReference type="EMBL" id="MEZ0476459.1"/>
    </source>
</evidence>
<gene>
    <name evidence="3" type="ORF">AB6713_17835</name>
</gene>
<evidence type="ECO:0000313" key="4">
    <source>
        <dbReference type="Proteomes" id="UP001566331"/>
    </source>
</evidence>
<dbReference type="Gene3D" id="3.40.710.10">
    <property type="entry name" value="DD-peptidase/beta-lactamase superfamily"/>
    <property type="match status" value="1"/>
</dbReference>
<dbReference type="PANTHER" id="PTHR43283">
    <property type="entry name" value="BETA-LACTAMASE-RELATED"/>
    <property type="match status" value="1"/>
</dbReference>
<dbReference type="Proteomes" id="UP001566331">
    <property type="component" value="Unassembled WGS sequence"/>
</dbReference>
<dbReference type="InterPro" id="IPR050789">
    <property type="entry name" value="Diverse_Enzym_Activities"/>
</dbReference>
<evidence type="ECO:0000256" key="1">
    <source>
        <dbReference type="SAM" id="SignalP"/>
    </source>
</evidence>
<feature type="domain" description="Beta-lactamase-related" evidence="2">
    <location>
        <begin position="212"/>
        <end position="326"/>
    </location>
</feature>
<dbReference type="Pfam" id="PF00144">
    <property type="entry name" value="Beta-lactamase"/>
    <property type="match status" value="1"/>
</dbReference>
<dbReference type="InterPro" id="IPR001466">
    <property type="entry name" value="Beta-lactam-related"/>
</dbReference>
<feature type="signal peptide" evidence="1">
    <location>
        <begin position="1"/>
        <end position="23"/>
    </location>
</feature>
<keyword evidence="3" id="KW-0378">Hydrolase</keyword>
<sequence length="585" mass="62468">MNPSTRILVVLLVFAVFPGATFAQTQTDAELTPDGGFQVGPPESQADNPVTTLRAVVAALDAQLGRSDLPAAVLAKLRHARKQADNARGHFLALDSRLDMVVGDVATAVNAFDAAARVSTDPALRAELRRQGGRLGDVAQSLAANMLRVARAAGVDPRQLAMAEANLALGDRLLAIGDPGGAAKFYKKVLPIKNALAFDVPQFRARLRFVLDGQTTGYAVAVNQGGMLVDSWGNGFRRTSADSNPPVPFTPSDELNIASVTKTLTAATVLELLQARDISVDDPIAPYLPFDWTRPQSAGAVIDPGELTFRQLMTHTSGLGGRNGGGGRRGCGMSFDGIKACIAAGARISDQGFFYDNGNFALFRVILINIIGGCNNANDGCLPHEDQWTALAYRLKIQCFLLPRMGLSDGIIIFPYDTCEGPALAPNPAEAPTTRFHWFPQTVGSVEPGDWLFSAGSGGWYFSALELAQFLAHLRYNDKILNPVTRATMYEGFLGWMDPANYGSMGTGVFGTYRMHGGDLCYPNLPVPAGVSVCAAAVQPRGVDTCIVDFPTGVQVVLLINSMGGTYPYQCRALQNAHDASWTKK</sequence>
<dbReference type="RefSeq" id="WP_370563670.1">
    <property type="nucleotide sequence ID" value="NZ_JBFWIB010000004.1"/>
</dbReference>
<dbReference type="EMBL" id="JBFWIC010000036">
    <property type="protein sequence ID" value="MEZ0476459.1"/>
    <property type="molecule type" value="Genomic_DNA"/>
</dbReference>
<name>A0ABV4HUN4_9GAMM</name>
<evidence type="ECO:0000259" key="2">
    <source>
        <dbReference type="Pfam" id="PF00144"/>
    </source>
</evidence>
<reference evidence="3 4" key="1">
    <citation type="submission" date="2024-07" db="EMBL/GenBank/DDBJ databases">
        <title>Luteimonas salilacus sp. nov., isolated from the shore soil of Salt Lake in Tibet of China.</title>
        <authorList>
            <person name="Zhang X."/>
            <person name="Li A."/>
        </authorList>
    </citation>
    <scope>NUCLEOTIDE SEQUENCE [LARGE SCALE GENOMIC DNA]</scope>
    <source>
        <strain evidence="3 4">B3-2-R+30</strain>
    </source>
</reference>
<proteinExistence type="predicted"/>
<keyword evidence="1" id="KW-0732">Signal</keyword>
<organism evidence="3 4">
    <name type="scientific">Luteimonas salinilitoris</name>
    <dbReference type="NCBI Taxonomy" id="3237697"/>
    <lineage>
        <taxon>Bacteria</taxon>
        <taxon>Pseudomonadati</taxon>
        <taxon>Pseudomonadota</taxon>
        <taxon>Gammaproteobacteria</taxon>
        <taxon>Lysobacterales</taxon>
        <taxon>Lysobacteraceae</taxon>
        <taxon>Luteimonas</taxon>
    </lineage>
</organism>
<dbReference type="SUPFAM" id="SSF56601">
    <property type="entry name" value="beta-lactamase/transpeptidase-like"/>
    <property type="match status" value="1"/>
</dbReference>
<dbReference type="GO" id="GO:0016787">
    <property type="term" value="F:hydrolase activity"/>
    <property type="evidence" value="ECO:0007669"/>
    <property type="project" value="UniProtKB-KW"/>
</dbReference>